<protein>
    <recommendedName>
        <fullName evidence="4">Large ribosomal subunit protein eL34</fullName>
    </recommendedName>
    <alternativeName>
        <fullName evidence="5">60S ribosomal protein L34</fullName>
    </alternativeName>
</protein>
<proteinExistence type="inferred from homology"/>
<dbReference type="AlphaFoldDB" id="A0A2K6G4J4"/>
<evidence type="ECO:0000256" key="3">
    <source>
        <dbReference type="ARBA" id="ARBA00023274"/>
    </source>
</evidence>
<evidence type="ECO:0000256" key="4">
    <source>
        <dbReference type="ARBA" id="ARBA00035227"/>
    </source>
</evidence>
<reference evidence="6" key="1">
    <citation type="submission" date="2025-08" db="UniProtKB">
        <authorList>
            <consortium name="Ensembl"/>
        </authorList>
    </citation>
    <scope>IDENTIFICATION</scope>
</reference>
<dbReference type="Gene3D" id="6.20.340.10">
    <property type="match status" value="1"/>
</dbReference>
<sequence>MVQRLTYRHRLFYNTTSSKTRLSQTPGNRIVYLYTKKVGKAPKSACGMCPGRLQGVCAMRPKVLKRLSKTKKHVSRCAFLIEEQKIITKVLKAQKAK</sequence>
<comment type="similarity">
    <text evidence="1">Belongs to the eukaryotic ribosomal protein eL34 family.</text>
</comment>
<evidence type="ECO:0000313" key="7">
    <source>
        <dbReference type="Proteomes" id="UP000233160"/>
    </source>
</evidence>
<reference evidence="6" key="2">
    <citation type="submission" date="2025-09" db="UniProtKB">
        <authorList>
            <consortium name="Ensembl"/>
        </authorList>
    </citation>
    <scope>IDENTIFICATION</scope>
</reference>
<evidence type="ECO:0000256" key="5">
    <source>
        <dbReference type="ARBA" id="ARBA00035333"/>
    </source>
</evidence>
<evidence type="ECO:0000256" key="1">
    <source>
        <dbReference type="ARBA" id="ARBA00009875"/>
    </source>
</evidence>
<dbReference type="GO" id="GO:0003735">
    <property type="term" value="F:structural constituent of ribosome"/>
    <property type="evidence" value="ECO:0007669"/>
    <property type="project" value="InterPro"/>
</dbReference>
<keyword evidence="3" id="KW-0687">Ribonucleoprotein</keyword>
<dbReference type="GO" id="GO:0006412">
    <property type="term" value="P:translation"/>
    <property type="evidence" value="ECO:0007669"/>
    <property type="project" value="InterPro"/>
</dbReference>
<keyword evidence="2" id="KW-0689">Ribosomal protein</keyword>
<dbReference type="GeneTree" id="ENSGT00390000008294"/>
<dbReference type="InterPro" id="IPR008195">
    <property type="entry name" value="Ribosomal_eL34"/>
</dbReference>
<name>A0A2K6G4J4_PROCO</name>
<accession>A0A2K6G4J4</accession>
<dbReference type="PANTHER" id="PTHR46595">
    <property type="entry name" value="60S RIBOSOMAL PROTEIN L34"/>
    <property type="match status" value="1"/>
</dbReference>
<dbReference type="GO" id="GO:1990904">
    <property type="term" value="C:ribonucleoprotein complex"/>
    <property type="evidence" value="ECO:0007669"/>
    <property type="project" value="UniProtKB-KW"/>
</dbReference>
<evidence type="ECO:0000256" key="2">
    <source>
        <dbReference type="ARBA" id="ARBA00022980"/>
    </source>
</evidence>
<dbReference type="Ensembl" id="ENSPCOT00000031820.1">
    <property type="protein sequence ID" value="ENSPCOP00000021160.1"/>
    <property type="gene ID" value="ENSPCOG00000022580.1"/>
</dbReference>
<evidence type="ECO:0000313" key="6">
    <source>
        <dbReference type="Ensembl" id="ENSPCOP00000021160.1"/>
    </source>
</evidence>
<dbReference type="InterPro" id="IPR038562">
    <property type="entry name" value="Ribosomal_eL34_C_sf"/>
</dbReference>
<dbReference type="PRINTS" id="PR01250">
    <property type="entry name" value="RIBOSOMALL34"/>
</dbReference>
<organism evidence="6 7">
    <name type="scientific">Propithecus coquereli</name>
    <name type="common">Coquerel's sifaka</name>
    <name type="synonym">Propithecus verreauxi coquereli</name>
    <dbReference type="NCBI Taxonomy" id="379532"/>
    <lineage>
        <taxon>Eukaryota</taxon>
        <taxon>Metazoa</taxon>
        <taxon>Chordata</taxon>
        <taxon>Craniata</taxon>
        <taxon>Vertebrata</taxon>
        <taxon>Euteleostomi</taxon>
        <taxon>Mammalia</taxon>
        <taxon>Eutheria</taxon>
        <taxon>Euarchontoglires</taxon>
        <taxon>Primates</taxon>
        <taxon>Strepsirrhini</taxon>
        <taxon>Lemuriformes</taxon>
        <taxon>Indriidae</taxon>
        <taxon>Propithecus</taxon>
    </lineage>
</organism>
<dbReference type="Proteomes" id="UP000233160">
    <property type="component" value="Unassembled WGS sequence"/>
</dbReference>
<dbReference type="Gene3D" id="6.20.370.70">
    <property type="match status" value="1"/>
</dbReference>
<dbReference type="Pfam" id="PF01199">
    <property type="entry name" value="Ribosomal_L34e"/>
    <property type="match status" value="1"/>
</dbReference>
<dbReference type="GO" id="GO:0005840">
    <property type="term" value="C:ribosome"/>
    <property type="evidence" value="ECO:0007669"/>
    <property type="project" value="UniProtKB-KW"/>
</dbReference>
<keyword evidence="7" id="KW-1185">Reference proteome</keyword>